<organism evidence="2 3">
    <name type="scientific">Sporothrix schenckii 1099-18</name>
    <dbReference type="NCBI Taxonomy" id="1397361"/>
    <lineage>
        <taxon>Eukaryota</taxon>
        <taxon>Fungi</taxon>
        <taxon>Dikarya</taxon>
        <taxon>Ascomycota</taxon>
        <taxon>Pezizomycotina</taxon>
        <taxon>Sordariomycetes</taxon>
        <taxon>Sordariomycetidae</taxon>
        <taxon>Ophiostomatales</taxon>
        <taxon>Ophiostomataceae</taxon>
        <taxon>Sporothrix</taxon>
    </lineage>
</organism>
<accession>A0A0F2M1G6</accession>
<feature type="compositionally biased region" description="Basic and acidic residues" evidence="1">
    <location>
        <begin position="110"/>
        <end position="119"/>
    </location>
</feature>
<protein>
    <submittedName>
        <fullName evidence="2">Uncharacterized protein</fullName>
    </submittedName>
</protein>
<dbReference type="KEGG" id="ssck:SPSK_04633"/>
<feature type="region of interest" description="Disordered" evidence="1">
    <location>
        <begin position="1"/>
        <end position="130"/>
    </location>
</feature>
<evidence type="ECO:0000313" key="3">
    <source>
        <dbReference type="Proteomes" id="UP000033710"/>
    </source>
</evidence>
<comment type="caution">
    <text evidence="2">The sequence shown here is derived from an EMBL/GenBank/DDBJ whole genome shotgun (WGS) entry which is preliminary data.</text>
</comment>
<dbReference type="AlphaFoldDB" id="A0A0F2M1G6"/>
<reference evidence="2 3" key="2">
    <citation type="journal article" date="2015" name="Eukaryot. Cell">
        <title>Asexual propagation of a virulent clone complex in a human and feline outbreak of sporotrichosis.</title>
        <authorList>
            <person name="Teixeira Mde M."/>
            <person name="Rodrigues A.M."/>
            <person name="Tsui C.K."/>
            <person name="de Almeida L.G."/>
            <person name="Van Diepeningen A.D."/>
            <person name="van den Ende B.G."/>
            <person name="Fernandes G.F."/>
            <person name="Kano R."/>
            <person name="Hamelin R.C."/>
            <person name="Lopes-Bezerra L.M."/>
            <person name="Vasconcelos A.T."/>
            <person name="de Hoog S."/>
            <person name="de Camargo Z.P."/>
            <person name="Felipe M.S."/>
        </authorList>
    </citation>
    <scope>NUCLEOTIDE SEQUENCE [LARGE SCALE GENOMIC DNA]</scope>
    <source>
        <strain evidence="2 3">1099-18</strain>
    </source>
</reference>
<name>A0A0F2M1G6_SPOSC</name>
<evidence type="ECO:0000256" key="1">
    <source>
        <dbReference type="SAM" id="MobiDB-lite"/>
    </source>
</evidence>
<feature type="compositionally biased region" description="Basic residues" evidence="1">
    <location>
        <begin position="120"/>
        <end position="129"/>
    </location>
</feature>
<gene>
    <name evidence="2" type="ORF">SPSK_04633</name>
</gene>
<dbReference type="RefSeq" id="XP_016586228.1">
    <property type="nucleotide sequence ID" value="XM_016731433.1"/>
</dbReference>
<dbReference type="Proteomes" id="UP000033710">
    <property type="component" value="Unassembled WGS sequence"/>
</dbReference>
<dbReference type="VEuPathDB" id="FungiDB:SPSK_04633"/>
<feature type="compositionally biased region" description="Low complexity" evidence="1">
    <location>
        <begin position="74"/>
        <end position="83"/>
    </location>
</feature>
<evidence type="ECO:0000313" key="2">
    <source>
        <dbReference type="EMBL" id="KJR83552.1"/>
    </source>
</evidence>
<proteinExistence type="predicted"/>
<dbReference type="EMBL" id="AXCR01000010">
    <property type="protein sequence ID" value="KJR83552.1"/>
    <property type="molecule type" value="Genomic_DNA"/>
</dbReference>
<feature type="compositionally biased region" description="Basic and acidic residues" evidence="1">
    <location>
        <begin position="1"/>
        <end position="15"/>
    </location>
</feature>
<sequence length="151" mass="17377">MEGRKEGERDYKANVERPSLAEAQEARSWRNGATRRRKATVPPAPVDANDGEREKAKTSRRTPQDTNDQRPNEQTTKQKQTTPKTRKALPLAENWGMESRTGVAWRPQKGQKDQKGRTKADRRKKTKRIKPGECVRWRPVLGSVLFPPGWY</sequence>
<reference evidence="2 3" key="1">
    <citation type="journal article" date="2014" name="BMC Genomics">
        <title>Comparative genomics of the major fungal agents of human and animal Sporotrichosis: Sporothrix schenckii and Sporothrix brasiliensis.</title>
        <authorList>
            <person name="Teixeira M.M."/>
            <person name="de Almeida L.G."/>
            <person name="Kubitschek-Barreira P."/>
            <person name="Alves F.L."/>
            <person name="Kioshima E.S."/>
            <person name="Abadio A.K."/>
            <person name="Fernandes L."/>
            <person name="Derengowski L.S."/>
            <person name="Ferreira K.S."/>
            <person name="Souza R.C."/>
            <person name="Ruiz J.C."/>
            <person name="de Andrade N.C."/>
            <person name="Paes H.C."/>
            <person name="Nicola A.M."/>
            <person name="Albuquerque P."/>
            <person name="Gerber A.L."/>
            <person name="Martins V.P."/>
            <person name="Peconick L.D."/>
            <person name="Neto A.V."/>
            <person name="Chaucanez C.B."/>
            <person name="Silva P.A."/>
            <person name="Cunha O.L."/>
            <person name="de Oliveira F.F."/>
            <person name="dos Santos T.C."/>
            <person name="Barros A.L."/>
            <person name="Soares M.A."/>
            <person name="de Oliveira L.M."/>
            <person name="Marini M.M."/>
            <person name="Villalobos-Duno H."/>
            <person name="Cunha M.M."/>
            <person name="de Hoog S."/>
            <person name="da Silveira J.F."/>
            <person name="Henrissat B."/>
            <person name="Nino-Vega G.A."/>
            <person name="Cisalpino P.S."/>
            <person name="Mora-Montes H.M."/>
            <person name="Almeida S.R."/>
            <person name="Stajich J.E."/>
            <person name="Lopes-Bezerra L.M."/>
            <person name="Vasconcelos A.T."/>
            <person name="Felipe M.S."/>
        </authorList>
    </citation>
    <scope>NUCLEOTIDE SEQUENCE [LARGE SCALE GENOMIC DNA]</scope>
    <source>
        <strain evidence="2 3">1099-18</strain>
    </source>
</reference>
<dbReference type="GeneID" id="27666710"/>